<feature type="region of interest" description="Disordered" evidence="1">
    <location>
        <begin position="26"/>
        <end position="95"/>
    </location>
</feature>
<evidence type="ECO:0000256" key="1">
    <source>
        <dbReference type="SAM" id="MobiDB-lite"/>
    </source>
</evidence>
<keyword evidence="2" id="KW-0732">Signal</keyword>
<evidence type="ECO:0008006" key="5">
    <source>
        <dbReference type="Google" id="ProtNLM"/>
    </source>
</evidence>
<name>A0ABR5SHW8_9BACT</name>
<organism evidence="3 4">
    <name type="scientific">Candidatus Magnetominusculus xianensis</name>
    <dbReference type="NCBI Taxonomy" id="1748249"/>
    <lineage>
        <taxon>Bacteria</taxon>
        <taxon>Pseudomonadati</taxon>
        <taxon>Nitrospirota</taxon>
        <taxon>Nitrospiria</taxon>
        <taxon>Nitrospirales</taxon>
        <taxon>Nitrospiraceae</taxon>
        <taxon>Candidatus Magnetominusculus</taxon>
    </lineage>
</organism>
<evidence type="ECO:0000313" key="3">
    <source>
        <dbReference type="EMBL" id="KWT90150.1"/>
    </source>
</evidence>
<reference evidence="3 4" key="1">
    <citation type="submission" date="2015-11" db="EMBL/GenBank/DDBJ databases">
        <authorList>
            <person name="Lin W."/>
        </authorList>
    </citation>
    <scope>NUCLEOTIDE SEQUENCE [LARGE SCALE GENOMIC DNA]</scope>
    <source>
        <strain evidence="3 4">HCH-1</strain>
    </source>
</reference>
<evidence type="ECO:0000313" key="4">
    <source>
        <dbReference type="Proteomes" id="UP000060487"/>
    </source>
</evidence>
<feature type="compositionally biased region" description="Basic and acidic residues" evidence="1">
    <location>
        <begin position="77"/>
        <end position="90"/>
    </location>
</feature>
<feature type="compositionally biased region" description="Basic and acidic residues" evidence="1">
    <location>
        <begin position="56"/>
        <end position="70"/>
    </location>
</feature>
<gene>
    <name evidence="3" type="ORF">ASN18_1156</name>
</gene>
<feature type="chain" id="PRO_5045287630" description="DUF2155 domain-containing protein" evidence="2">
    <location>
        <begin position="23"/>
        <end position="211"/>
    </location>
</feature>
<evidence type="ECO:0000256" key="2">
    <source>
        <dbReference type="SAM" id="SignalP"/>
    </source>
</evidence>
<dbReference type="EMBL" id="LNQR01000036">
    <property type="protein sequence ID" value="KWT90150.1"/>
    <property type="molecule type" value="Genomic_DNA"/>
</dbReference>
<dbReference type="RefSeq" id="WP_085051801.1">
    <property type="nucleotide sequence ID" value="NZ_LNQR01000036.1"/>
</dbReference>
<accession>A0ABR5SHW8</accession>
<keyword evidence="4" id="KW-1185">Reference proteome</keyword>
<feature type="signal peptide" evidence="2">
    <location>
        <begin position="1"/>
        <end position="22"/>
    </location>
</feature>
<sequence length="211" mass="23187">MRFMKNMLNISMSVVLVMVISACSDKPSPAPEVSINTETLAKQKTEAPRSNNQSADSDKSHEGHAHHDNNEAATPDSRPEGHASGEKHQTEIVVPDNVKGKWESVKLSITDKKNSKAQAVSVKLGSEYKIPDSSMTVKPVVFLPDFRMDSLTITSVSAELNNPAVNVIISDSGKELFKGWLYSKYPDVHPFQHDRFAIVMVEAVMAEGPQK</sequence>
<dbReference type="PROSITE" id="PS51257">
    <property type="entry name" value="PROKAR_LIPOPROTEIN"/>
    <property type="match status" value="1"/>
</dbReference>
<proteinExistence type="predicted"/>
<dbReference type="Proteomes" id="UP000060487">
    <property type="component" value="Unassembled WGS sequence"/>
</dbReference>
<comment type="caution">
    <text evidence="3">The sequence shown here is derived from an EMBL/GenBank/DDBJ whole genome shotgun (WGS) entry which is preliminary data.</text>
</comment>
<protein>
    <recommendedName>
        <fullName evidence="5">DUF2155 domain-containing protein</fullName>
    </recommendedName>
</protein>